<feature type="domain" description="Major facilitator superfamily (MFS) profile" evidence="11">
    <location>
        <begin position="10"/>
        <end position="393"/>
    </location>
</feature>
<dbReference type="GO" id="GO:0042910">
    <property type="term" value="F:xenobiotic transmembrane transporter activity"/>
    <property type="evidence" value="ECO:0007669"/>
    <property type="project" value="InterPro"/>
</dbReference>
<feature type="transmembrane region" description="Helical" evidence="10">
    <location>
        <begin position="340"/>
        <end position="363"/>
    </location>
</feature>
<comment type="caution">
    <text evidence="10">Lacks conserved residue(s) required for the propagation of feature annotation.</text>
</comment>
<proteinExistence type="inferred from homology"/>
<dbReference type="Pfam" id="PF07690">
    <property type="entry name" value="MFS_1"/>
    <property type="match status" value="1"/>
</dbReference>
<dbReference type="PANTHER" id="PTHR23501:SF191">
    <property type="entry name" value="VACUOLAR BASIC AMINO ACID TRANSPORTER 4"/>
    <property type="match status" value="1"/>
</dbReference>
<dbReference type="PROSITE" id="PS50850">
    <property type="entry name" value="MFS"/>
    <property type="match status" value="1"/>
</dbReference>
<dbReference type="PANTHER" id="PTHR23501">
    <property type="entry name" value="MAJOR FACILITATOR SUPERFAMILY"/>
    <property type="match status" value="1"/>
</dbReference>
<evidence type="ECO:0000313" key="12">
    <source>
        <dbReference type="EMBL" id="MBB5515034.1"/>
    </source>
</evidence>
<evidence type="ECO:0000313" key="13">
    <source>
        <dbReference type="Proteomes" id="UP000553766"/>
    </source>
</evidence>
<comment type="function">
    <text evidence="1">Resistance to tetracycline by an active tetracycline efflux. This is an energy-dependent process that decreases the accumulation of the antibiotic in whole cells. This protein functions as a metal-tetracycline/H(+) antiporter.</text>
</comment>
<keyword evidence="5 10" id="KW-0813">Transport</keyword>
<dbReference type="GO" id="GO:1990961">
    <property type="term" value="P:xenobiotic detoxification by transmembrane export across the plasma membrane"/>
    <property type="evidence" value="ECO:0007669"/>
    <property type="project" value="InterPro"/>
</dbReference>
<evidence type="ECO:0000256" key="1">
    <source>
        <dbReference type="ARBA" id="ARBA00003279"/>
    </source>
</evidence>
<keyword evidence="10" id="KW-0997">Cell inner membrane</keyword>
<evidence type="ECO:0000256" key="9">
    <source>
        <dbReference type="ARBA" id="ARBA00023136"/>
    </source>
</evidence>
<dbReference type="InterPro" id="IPR020846">
    <property type="entry name" value="MFS_dom"/>
</dbReference>
<accession>A0A840WXF1</accession>
<evidence type="ECO:0000256" key="10">
    <source>
        <dbReference type="RuleBase" id="RU365088"/>
    </source>
</evidence>
<sequence length="397" mass="41923">MIGPAHSPPHLFTLVLLTGVSILSLNMFLPSLPQMAAEFEVSYALMAVSVGGYLGLTAVLQIIMGPMSDRFGRRPLLLTGLGVFTLASIGCVLAQDIWTFLLCRMMQGTVIACASVTRAVVRDTHTTREAASKIGYISMAMAAAPMLGPSVGGVMDEFFGWRSVFVLFSLLGLACFLLTYFDLGETNKNPSPTIRQQFRAYPELIRSEAFWAYAICMSFSVGAFYVFQSGAPLVAAAVFDLSPSLLGVAIGSITLGFFFGTFLSGRIASKVRLSTMMIAGRISATSGMVIALALLGLGFESVWTYFTPVLLVGFGNGLTLPSAGAGALSVRPDLAGGASGLSGAMMVAIGGVLTSLAAAALTPEQAAPMLLWIMLAVILIAFAAAWRARKYDDLIDR</sequence>
<keyword evidence="13" id="KW-1185">Reference proteome</keyword>
<dbReference type="EMBL" id="JACIJS010000003">
    <property type="protein sequence ID" value="MBB5515034.1"/>
    <property type="molecule type" value="Genomic_DNA"/>
</dbReference>
<name>A0A840WXF1_9RHOB</name>
<feature type="transmembrane region" description="Helical" evidence="10">
    <location>
        <begin position="204"/>
        <end position="225"/>
    </location>
</feature>
<evidence type="ECO:0000256" key="6">
    <source>
        <dbReference type="ARBA" id="ARBA00022475"/>
    </source>
</evidence>
<comment type="subcellular location">
    <subcellularLocation>
        <location evidence="10">Cell inner membrane</location>
        <topology evidence="10">Multi-pass membrane protein</topology>
    </subcellularLocation>
    <subcellularLocation>
        <location evidence="2">Cell membrane</location>
        <topology evidence="2">Multi-pass membrane protein</topology>
    </subcellularLocation>
</comment>
<feature type="transmembrane region" description="Helical" evidence="10">
    <location>
        <begin position="164"/>
        <end position="183"/>
    </location>
</feature>
<comment type="caution">
    <text evidence="12">The sequence shown here is derived from an EMBL/GenBank/DDBJ whole genome shotgun (WGS) entry which is preliminary data.</text>
</comment>
<dbReference type="InterPro" id="IPR011701">
    <property type="entry name" value="MFS"/>
</dbReference>
<feature type="transmembrane region" description="Helical" evidence="10">
    <location>
        <begin position="41"/>
        <end position="64"/>
    </location>
</feature>
<dbReference type="Gene3D" id="1.20.1720.10">
    <property type="entry name" value="Multidrug resistance protein D"/>
    <property type="match status" value="1"/>
</dbReference>
<evidence type="ECO:0000256" key="4">
    <source>
        <dbReference type="ARBA" id="ARBA00007520"/>
    </source>
</evidence>
<dbReference type="SUPFAM" id="SSF103473">
    <property type="entry name" value="MFS general substrate transporter"/>
    <property type="match status" value="1"/>
</dbReference>
<evidence type="ECO:0000256" key="2">
    <source>
        <dbReference type="ARBA" id="ARBA00004651"/>
    </source>
</evidence>
<evidence type="ECO:0000256" key="5">
    <source>
        <dbReference type="ARBA" id="ARBA00022448"/>
    </source>
</evidence>
<dbReference type="PROSITE" id="PS00216">
    <property type="entry name" value="SUGAR_TRANSPORT_1"/>
    <property type="match status" value="1"/>
</dbReference>
<feature type="transmembrane region" description="Helical" evidence="10">
    <location>
        <begin position="76"/>
        <end position="98"/>
    </location>
</feature>
<dbReference type="InterPro" id="IPR005829">
    <property type="entry name" value="Sugar_transporter_CS"/>
</dbReference>
<feature type="transmembrane region" description="Helical" evidence="10">
    <location>
        <begin position="133"/>
        <end position="152"/>
    </location>
</feature>
<evidence type="ECO:0000259" key="11">
    <source>
        <dbReference type="PROSITE" id="PS50850"/>
    </source>
</evidence>
<dbReference type="InterPro" id="IPR036259">
    <property type="entry name" value="MFS_trans_sf"/>
</dbReference>
<dbReference type="AlphaFoldDB" id="A0A840WXF1"/>
<keyword evidence="6" id="KW-1003">Cell membrane</keyword>
<dbReference type="InterPro" id="IPR001958">
    <property type="entry name" value="Tet-R_TetA/multi-R_MdtG-like"/>
</dbReference>
<gene>
    <name evidence="12" type="ORF">FHS89_001044</name>
</gene>
<comment type="similarity">
    <text evidence="4">Belongs to the major facilitator superfamily. TCR/Tet family.</text>
</comment>
<keyword evidence="9 10" id="KW-0472">Membrane</keyword>
<evidence type="ECO:0000256" key="7">
    <source>
        <dbReference type="ARBA" id="ARBA00022692"/>
    </source>
</evidence>
<dbReference type="Proteomes" id="UP000553766">
    <property type="component" value="Unassembled WGS sequence"/>
</dbReference>
<reference evidence="12 13" key="1">
    <citation type="submission" date="2020-08" db="EMBL/GenBank/DDBJ databases">
        <title>Genomic Encyclopedia of Type Strains, Phase IV (KMG-IV): sequencing the most valuable type-strain genomes for metagenomic binning, comparative biology and taxonomic classification.</title>
        <authorList>
            <person name="Goeker M."/>
        </authorList>
    </citation>
    <scope>NUCLEOTIDE SEQUENCE [LARGE SCALE GENOMIC DNA]</scope>
    <source>
        <strain evidence="12 13">DSM 103377</strain>
    </source>
</reference>
<evidence type="ECO:0000256" key="3">
    <source>
        <dbReference type="ARBA" id="ARBA00006236"/>
    </source>
</evidence>
<protein>
    <recommendedName>
        <fullName evidence="10">Bcr/CflA family efflux transporter</fullName>
    </recommendedName>
</protein>
<feature type="transmembrane region" description="Helical" evidence="10">
    <location>
        <begin position="12"/>
        <end position="29"/>
    </location>
</feature>
<dbReference type="CDD" id="cd17320">
    <property type="entry name" value="MFS_MdfA_MDR_like"/>
    <property type="match status" value="1"/>
</dbReference>
<feature type="transmembrane region" description="Helical" evidence="10">
    <location>
        <begin position="305"/>
        <end position="328"/>
    </location>
</feature>
<dbReference type="GO" id="GO:0005886">
    <property type="term" value="C:plasma membrane"/>
    <property type="evidence" value="ECO:0007669"/>
    <property type="project" value="UniProtKB-SubCell"/>
</dbReference>
<keyword evidence="7 10" id="KW-0812">Transmembrane</keyword>
<dbReference type="NCBIfam" id="TIGR00710">
    <property type="entry name" value="efflux_Bcr_CflA"/>
    <property type="match status" value="1"/>
</dbReference>
<feature type="transmembrane region" description="Helical" evidence="10">
    <location>
        <begin position="245"/>
        <end position="266"/>
    </location>
</feature>
<organism evidence="12 13">
    <name type="scientific">Rubricella aquisinus</name>
    <dbReference type="NCBI Taxonomy" id="2028108"/>
    <lineage>
        <taxon>Bacteria</taxon>
        <taxon>Pseudomonadati</taxon>
        <taxon>Pseudomonadota</taxon>
        <taxon>Alphaproteobacteria</taxon>
        <taxon>Rhodobacterales</taxon>
        <taxon>Paracoccaceae</taxon>
        <taxon>Rubricella</taxon>
    </lineage>
</organism>
<comment type="similarity">
    <text evidence="3 10">Belongs to the major facilitator superfamily. Bcr/CmlA family.</text>
</comment>
<dbReference type="RefSeq" id="WP_184009247.1">
    <property type="nucleotide sequence ID" value="NZ_JACIJS010000003.1"/>
</dbReference>
<dbReference type="PRINTS" id="PR01035">
    <property type="entry name" value="TCRTETA"/>
</dbReference>
<feature type="transmembrane region" description="Helical" evidence="10">
    <location>
        <begin position="369"/>
        <end position="388"/>
    </location>
</feature>
<dbReference type="InterPro" id="IPR004812">
    <property type="entry name" value="Efflux_drug-R_Bcr/CmlA"/>
</dbReference>
<evidence type="ECO:0000256" key="8">
    <source>
        <dbReference type="ARBA" id="ARBA00022989"/>
    </source>
</evidence>
<feature type="transmembrane region" description="Helical" evidence="10">
    <location>
        <begin position="278"/>
        <end position="299"/>
    </location>
</feature>
<keyword evidence="8 10" id="KW-1133">Transmembrane helix</keyword>